<dbReference type="PANTHER" id="PTHR43085">
    <property type="entry name" value="HEXOKINASE FAMILY MEMBER"/>
    <property type="match status" value="1"/>
</dbReference>
<dbReference type="RefSeq" id="WP_133699024.1">
    <property type="nucleotide sequence ID" value="NZ_SNXS01000001.1"/>
</dbReference>
<dbReference type="InterPro" id="IPR050306">
    <property type="entry name" value="PfkB_Carbo_kinase"/>
</dbReference>
<keyword evidence="3" id="KW-0547">Nucleotide-binding</keyword>
<evidence type="ECO:0000313" key="7">
    <source>
        <dbReference type="EMBL" id="TDP74394.1"/>
    </source>
</evidence>
<keyword evidence="5" id="KW-0067">ATP-binding</keyword>
<evidence type="ECO:0000256" key="5">
    <source>
        <dbReference type="ARBA" id="ARBA00022840"/>
    </source>
</evidence>
<dbReference type="Pfam" id="PF00294">
    <property type="entry name" value="PfkB"/>
    <property type="match status" value="1"/>
</dbReference>
<dbReference type="Gene3D" id="3.40.1190.20">
    <property type="match status" value="1"/>
</dbReference>
<dbReference type="GO" id="GO:0016301">
    <property type="term" value="F:kinase activity"/>
    <property type="evidence" value="ECO:0007669"/>
    <property type="project" value="UniProtKB-KW"/>
</dbReference>
<comment type="caution">
    <text evidence="7">The sequence shown here is derived from an EMBL/GenBank/DDBJ whole genome shotgun (WGS) entry which is preliminary data.</text>
</comment>
<dbReference type="Proteomes" id="UP000295361">
    <property type="component" value="Unassembled WGS sequence"/>
</dbReference>
<evidence type="ECO:0000313" key="8">
    <source>
        <dbReference type="Proteomes" id="UP000295361"/>
    </source>
</evidence>
<sequence length="298" mass="31758">MSDLNSVVVLGEALLDLFPDGAVLGGAPFNLARNLAALGAAPLMVTRVGVDAAGESIAAEFVRFGMDTGGLQRDPQRATGVVHVRMEGQEHRFEIGADSAWDALDSAELVRSVEAARPAWICFGTLAQRDPLSRTAIRAGLACTKAQRFLDLNLRDGPDNRALAEASLALADVVKVNKAELEALLGWFGTPGHPAPIEGLVERFDLQTLLITRGADGWACFDASERRWLEGRAPAEDVIDTVGAGDAFSAVFLLGRLRQWPLALTLQRAGEFASAMCSFKGAVDPSLRAHAEARTAWA</sequence>
<organism evidence="7 8">
    <name type="scientific">Roseateles toxinivorans</name>
    <dbReference type="NCBI Taxonomy" id="270368"/>
    <lineage>
        <taxon>Bacteria</taxon>
        <taxon>Pseudomonadati</taxon>
        <taxon>Pseudomonadota</taxon>
        <taxon>Betaproteobacteria</taxon>
        <taxon>Burkholderiales</taxon>
        <taxon>Sphaerotilaceae</taxon>
        <taxon>Roseateles</taxon>
    </lineage>
</organism>
<evidence type="ECO:0000256" key="3">
    <source>
        <dbReference type="ARBA" id="ARBA00022741"/>
    </source>
</evidence>
<dbReference type="AlphaFoldDB" id="A0A4R6QS94"/>
<dbReference type="PANTHER" id="PTHR43085:SF1">
    <property type="entry name" value="PSEUDOURIDINE KINASE-RELATED"/>
    <property type="match status" value="1"/>
</dbReference>
<accession>A0A4R6QS94</accession>
<proteinExistence type="inferred from homology"/>
<evidence type="ECO:0000256" key="2">
    <source>
        <dbReference type="ARBA" id="ARBA00022679"/>
    </source>
</evidence>
<dbReference type="InterPro" id="IPR011611">
    <property type="entry name" value="PfkB_dom"/>
</dbReference>
<evidence type="ECO:0000259" key="6">
    <source>
        <dbReference type="Pfam" id="PF00294"/>
    </source>
</evidence>
<keyword evidence="4 7" id="KW-0418">Kinase</keyword>
<protein>
    <submittedName>
        <fullName evidence="7">Fructokinase</fullName>
    </submittedName>
</protein>
<comment type="similarity">
    <text evidence="1">Belongs to the carbohydrate kinase PfkB family.</text>
</comment>
<evidence type="ECO:0000256" key="4">
    <source>
        <dbReference type="ARBA" id="ARBA00022777"/>
    </source>
</evidence>
<reference evidence="7 8" key="1">
    <citation type="submission" date="2019-03" db="EMBL/GenBank/DDBJ databases">
        <title>Genomic Encyclopedia of Type Strains, Phase IV (KMG-IV): sequencing the most valuable type-strain genomes for metagenomic binning, comparative biology and taxonomic classification.</title>
        <authorList>
            <person name="Goeker M."/>
        </authorList>
    </citation>
    <scope>NUCLEOTIDE SEQUENCE [LARGE SCALE GENOMIC DNA]</scope>
    <source>
        <strain evidence="7 8">DSM 16998</strain>
    </source>
</reference>
<dbReference type="SUPFAM" id="SSF53613">
    <property type="entry name" value="Ribokinase-like"/>
    <property type="match status" value="1"/>
</dbReference>
<keyword evidence="8" id="KW-1185">Reference proteome</keyword>
<dbReference type="EMBL" id="SNXS01000001">
    <property type="protein sequence ID" value="TDP74394.1"/>
    <property type="molecule type" value="Genomic_DNA"/>
</dbReference>
<evidence type="ECO:0000256" key="1">
    <source>
        <dbReference type="ARBA" id="ARBA00010688"/>
    </source>
</evidence>
<keyword evidence="2" id="KW-0808">Transferase</keyword>
<gene>
    <name evidence="7" type="ORF">DES47_101452</name>
</gene>
<dbReference type="InterPro" id="IPR029056">
    <property type="entry name" value="Ribokinase-like"/>
</dbReference>
<dbReference type="GO" id="GO:0005524">
    <property type="term" value="F:ATP binding"/>
    <property type="evidence" value="ECO:0007669"/>
    <property type="project" value="UniProtKB-KW"/>
</dbReference>
<dbReference type="InParanoid" id="A0A4R6QS94"/>
<feature type="domain" description="Carbohydrate kinase PfkB" evidence="6">
    <location>
        <begin position="24"/>
        <end position="285"/>
    </location>
</feature>
<dbReference type="OrthoDB" id="9779730at2"/>
<name>A0A4R6QS94_9BURK</name>